<evidence type="ECO:0000313" key="2">
    <source>
        <dbReference type="Proteomes" id="UP000249799"/>
    </source>
</evidence>
<dbReference type="Proteomes" id="UP000249799">
    <property type="component" value="Chromosome"/>
</dbReference>
<name>A0A2Z4FIG2_9DELT</name>
<dbReference type="SUPFAM" id="SSF82693">
    <property type="entry name" value="Multidrug efflux transporter AcrB pore domain, PN1, PN2, PC1 and PC2 subdomains"/>
    <property type="match status" value="2"/>
</dbReference>
<dbReference type="KEGG" id="bsed:DN745_04740"/>
<dbReference type="PANTHER" id="PTHR32063:SF19">
    <property type="entry name" value="CATION EFFLUX SYSTEM PROTEIN CUSA"/>
    <property type="match status" value="1"/>
</dbReference>
<protein>
    <submittedName>
        <fullName evidence="1">AcrB/AcrD/AcrF family protein</fullName>
    </submittedName>
</protein>
<sequence length="1222" mass="133447">MRTNHEPKSGWEWLLDGLLRQKLVIFIGLVLVVVWGSVVSPFDLGLGFERDPVPVDAIPDIGENQQIVFVEWAGRSPQDMQDQVTYPLTVALQGIPEVKTIRSFSMAGFTSIYIIFNEGADFYWTRARIVEKLASLPPNTLPPGVAPQLGPDATALGQIYWYTLEGRDPDGNPVGGWDLNELRTLQDFHVRFGLASAQGVAEVASIGGFVQEYQIDVDPAAMRSFNVTLEDIAAAVGESNAEVGAQTTEINGVDYMVRGIGFVRSVDDIAESVVKVVDHAPVRIRDVAKVGLGPAERDGALTKGGVEAVGGVVTARYGSNPRAVIDNVKEALAEVQQSLPSRVLEDGTVSQVTIVPFYDRTELIERTLGTLSTALYQQVMITILVVLVMLLHIRSSLLITILLPFAVLLTFIAMKYTGVDANVVALGGIAIAIGTVVDMGIIMTENIVQHLEMERDEPPLVSIRRGAAEVAPAVLTAIATTVISFLPVFMLTGQAGKLFGPLAYTKTYALLASLVVAIVVIPPLAYLLMGLRFKWFQRLKEGKHARQMARVGQPVFKLSYVVIVLFVATLLALSWMPLGAGQGEFTNVLFVCGLIGGLLGSFWLFRLAYVPILRWVLAHKLVFLSVPVAIVFFGTSAWLGFGTLYSWLPEPIHKSAVGQWLHHELPGLDREFMPALDEGMFLYMPSTMPHSSIGEAVDMVAQLDLLFETVPEVEYAVGKIGRSASPLDPAPITMVETIIAYQPEYRVDAAGKRLLFRVGDDGEFVRDADGELIEDAGGKAYRNWRPEINRPEDIWDALVAVGSKLPGMTSAPMLQPISTRIVMLSSGINAPIAVRLRGPNLEVLGDAALKVQELLREHPMVNTQAVNADRPVGKPYIEIRPDRAKLARYGVTMASFQNTVDTAIGGRTISQSVEGRERFSIRLRYPREMRDVPESMERVFVTAKDGVQIPIGDLAQIDYVRGPEMVRSEDTYLVSYVMFDGKGDAGEVDVVESVRASMEAAIASGELELAEGVSYSFAGSYENSVKTEKKLTLLIPIVLLVIFMLIYMQFRSVLTGLMIFSGIFVAFGGGFILLWLYGQPWFLDFAVLGTSMRDIFQIVPVKASIAVWVGFIALFGIASDDGVVMATYLKQHFEEGEVTSVAEIRDRVVEAGERRIRPCLMTSATTILALLPVLTSYGAGADVMIPMALPAVGGMSVALVTLFVVPVLYSAMEEFKLRFGGR</sequence>
<organism evidence="1 2">
    <name type="scientific">Bradymonas sediminis</name>
    <dbReference type="NCBI Taxonomy" id="1548548"/>
    <lineage>
        <taxon>Bacteria</taxon>
        <taxon>Deltaproteobacteria</taxon>
        <taxon>Bradymonadales</taxon>
        <taxon>Bradymonadaceae</taxon>
        <taxon>Bradymonas</taxon>
    </lineage>
</organism>
<gene>
    <name evidence="1" type="ORF">DN745_04740</name>
</gene>
<dbReference type="Gene3D" id="3.30.70.1430">
    <property type="entry name" value="Multidrug efflux transporter AcrB pore domain"/>
    <property type="match status" value="2"/>
</dbReference>
<dbReference type="Gene3D" id="3.30.2090.10">
    <property type="entry name" value="Multidrug efflux transporter AcrB TolC docking domain, DN and DC subdomains"/>
    <property type="match status" value="2"/>
</dbReference>
<reference evidence="1 2" key="1">
    <citation type="submission" date="2018-06" db="EMBL/GenBank/DDBJ databases">
        <title>Lujinxingia sediminis gen. nov. sp. nov., a new facultative anaerobic member of the class Deltaproteobacteria, and proposal of Lujinxingaceae fam. nov.</title>
        <authorList>
            <person name="Guo L.-Y."/>
            <person name="Li C.-M."/>
            <person name="Wang S."/>
            <person name="Du Z.-J."/>
        </authorList>
    </citation>
    <scope>NUCLEOTIDE SEQUENCE [LARGE SCALE GENOMIC DNA]</scope>
    <source>
        <strain evidence="1 2">FA350</strain>
    </source>
</reference>
<dbReference type="AlphaFoldDB" id="A0A2Z4FIG2"/>
<dbReference type="GO" id="GO:0042910">
    <property type="term" value="F:xenobiotic transmembrane transporter activity"/>
    <property type="evidence" value="ECO:0007669"/>
    <property type="project" value="TreeGrafter"/>
</dbReference>
<dbReference type="RefSeq" id="WP_111332624.1">
    <property type="nucleotide sequence ID" value="NZ_CP030032.1"/>
</dbReference>
<dbReference type="InterPro" id="IPR027463">
    <property type="entry name" value="AcrB_DN_DC_subdom"/>
</dbReference>
<dbReference type="Gene3D" id="1.20.1640.10">
    <property type="entry name" value="Multidrug efflux transporter AcrB transmembrane domain"/>
    <property type="match status" value="3"/>
</dbReference>
<dbReference type="Gene3D" id="3.30.70.1320">
    <property type="entry name" value="Multidrug efflux transporter AcrB pore domain like"/>
    <property type="match status" value="1"/>
</dbReference>
<dbReference type="Pfam" id="PF00873">
    <property type="entry name" value="ACR_tran"/>
    <property type="match status" value="2"/>
</dbReference>
<dbReference type="Gene3D" id="3.30.70.1440">
    <property type="entry name" value="Multidrug efflux transporter AcrB pore domain"/>
    <property type="match status" value="1"/>
</dbReference>
<dbReference type="PANTHER" id="PTHR32063">
    <property type="match status" value="1"/>
</dbReference>
<dbReference type="GO" id="GO:0005886">
    <property type="term" value="C:plasma membrane"/>
    <property type="evidence" value="ECO:0007669"/>
    <property type="project" value="TreeGrafter"/>
</dbReference>
<dbReference type="InterPro" id="IPR001036">
    <property type="entry name" value="Acrflvin-R"/>
</dbReference>
<dbReference type="SUPFAM" id="SSF82866">
    <property type="entry name" value="Multidrug efflux transporter AcrB transmembrane domain"/>
    <property type="match status" value="2"/>
</dbReference>
<accession>A0A2Z4FIG2</accession>
<evidence type="ECO:0000313" key="1">
    <source>
        <dbReference type="EMBL" id="AWV88680.1"/>
    </source>
</evidence>
<keyword evidence="2" id="KW-1185">Reference proteome</keyword>
<dbReference type="OrthoDB" id="9798415at2"/>
<dbReference type="PRINTS" id="PR00702">
    <property type="entry name" value="ACRIFLAVINRP"/>
</dbReference>
<dbReference type="SUPFAM" id="SSF82714">
    <property type="entry name" value="Multidrug efflux transporter AcrB TolC docking domain, DN and DC subdomains"/>
    <property type="match status" value="2"/>
</dbReference>
<dbReference type="EMBL" id="CP030032">
    <property type="protein sequence ID" value="AWV88680.1"/>
    <property type="molecule type" value="Genomic_DNA"/>
</dbReference>
<proteinExistence type="predicted"/>